<feature type="repeat" description="PPR" evidence="6">
    <location>
        <begin position="236"/>
        <end position="270"/>
    </location>
</feature>
<dbReference type="InterPro" id="IPR011990">
    <property type="entry name" value="TPR-like_helical_dom_sf"/>
</dbReference>
<dbReference type="FunFam" id="1.25.40.10:FF:000031">
    <property type="entry name" value="Pentatricopeptide repeat-containing protein mitochondrial"/>
    <property type="match status" value="2"/>
</dbReference>
<feature type="repeat" description="PPR" evidence="6">
    <location>
        <begin position="438"/>
        <end position="472"/>
    </location>
</feature>
<dbReference type="InterPro" id="IPR046960">
    <property type="entry name" value="PPR_At4g14850-like_plant"/>
</dbReference>
<feature type="repeat" description="PPR" evidence="6">
    <location>
        <begin position="640"/>
        <end position="674"/>
    </location>
</feature>
<dbReference type="FunFam" id="1.25.40.10:FF:000381">
    <property type="entry name" value="Pentatricopeptide repeat-containing protein"/>
    <property type="match status" value="2"/>
</dbReference>
<dbReference type="Gene3D" id="1.25.40.10">
    <property type="entry name" value="Tetratricopeptide repeat domain"/>
    <property type="match status" value="6"/>
</dbReference>
<evidence type="ECO:0000259" key="7">
    <source>
        <dbReference type="Pfam" id="PF14432"/>
    </source>
</evidence>
<dbReference type="FunFam" id="1.25.40.10:FF:000366">
    <property type="entry name" value="Pentatricopeptide (PPR) repeat-containing protein"/>
    <property type="match status" value="1"/>
</dbReference>
<keyword evidence="2" id="KW-0150">Chloroplast</keyword>
<comment type="caution">
    <text evidence="8">The sequence shown here is derived from an EMBL/GenBank/DDBJ whole genome shotgun (WGS) entry which is preliminary data.</text>
</comment>
<dbReference type="Proteomes" id="UP000822688">
    <property type="component" value="Chromosome 12"/>
</dbReference>
<dbReference type="InterPro" id="IPR002885">
    <property type="entry name" value="PPR_rpt"/>
</dbReference>
<dbReference type="PROSITE" id="PS51375">
    <property type="entry name" value="PPR"/>
    <property type="match status" value="10"/>
</dbReference>
<feature type="repeat" description="PPR" evidence="6">
    <location>
        <begin position="135"/>
        <end position="169"/>
    </location>
</feature>
<sequence length="947" mass="105795">MAMNSWKLLVRIKDGIGINRSSLLRLLDCRSDAIHKMGLHSIRRAGPFLRDDGASDVLQTLQKIGERVDPQTYVQLLKRCSEMKDLTAGLKVHEHIIQHYYQHNIYVVNTLIKMYAQCGNVREARQVFDTCVKKTTITWNAMITGYAQQGYTKEAYSLFCHMQEEGLKPNTFVYLSVLKAVASSSALEWGKEVHAQAIDAGFLSDVAVGNALINMYTKCGSIKDAQEVFDEMRVRDVISWTTLIGGYGARGHVREVFRLFSQMQQEGSQPDRVTYMAILSACTDPDALGRVKKVYDNIKRSYYRNDVHVGNALVTAFAKCGSIRDAAQVFDKLEKRDSNSCNAMIGAYAGNGDVDKAYEVFVQMQREGLEPNRITFLSILNACASPAVLARGRLLYAQAKRARFLSDVSVGNAFINMFAKCGSVEDARRIFDQMIKRDAISWTSMIKGYTEAAQSEQAYAIFQEMRRVGPNPDKVTYLSILNAIASPQVLEWGKEVHAQIIAAGYETDVRMGTALLNMYFKCGSPKDAQEVFDKMTTRDIVTWNTLIGGYAAAGCSEEALTAFRQMQSEEYQPDKVTYMNSLNACANSGALEQGKSIHAQLLELGFVSDMGVGNALVHMYAKCGSIIDARQVFDQMTSRDIISWTTLIRGYAQYGSGRDGLEIFEQMKTEGIQPDERTFVGVLSACSHAGLVEEGRHYFASLSRDHGLNPTVEHYGCMVDLLGRAGHLDEAEDVIKNMPLKAGAPIWGALLGACKIHNNLAMAERAAEQCLRCQPQDAGVYVLLSHMYAEAGEWDSVAKLRKLMEDRRVKKEPGRSWILVDKQVHSFVAEDKSHPQTEQIYAELERLSQEIKGLGYVPDTRLVSHDVDEELKEQVLCHHSERLAIAYGLISTPPGKPIHIFKNLRVCPDCHTATKFISKIVGREIVARDANRFHHFKNGVCSCGDYW</sequence>
<keyword evidence="9" id="KW-1185">Reference proteome</keyword>
<dbReference type="SUPFAM" id="SSF48452">
    <property type="entry name" value="TPR-like"/>
    <property type="match status" value="2"/>
</dbReference>
<dbReference type="FunFam" id="1.25.40.10:FF:000395">
    <property type="entry name" value="Pentatricopeptide repeat-containing protein chloroplastic"/>
    <property type="match status" value="1"/>
</dbReference>
<dbReference type="FunFam" id="1.25.40.10:FF:000073">
    <property type="entry name" value="Pentatricopeptide repeat-containing protein chloroplastic"/>
    <property type="match status" value="1"/>
</dbReference>
<dbReference type="GO" id="GO:0003723">
    <property type="term" value="F:RNA binding"/>
    <property type="evidence" value="ECO:0007669"/>
    <property type="project" value="InterPro"/>
</dbReference>
<feature type="repeat" description="PPR" evidence="6">
    <location>
        <begin position="539"/>
        <end position="573"/>
    </location>
</feature>
<reference evidence="8" key="1">
    <citation type="submission" date="2020-06" db="EMBL/GenBank/DDBJ databases">
        <title>WGS assembly of Ceratodon purpureus strain R40.</title>
        <authorList>
            <person name="Carey S.B."/>
            <person name="Jenkins J."/>
            <person name="Shu S."/>
            <person name="Lovell J.T."/>
            <person name="Sreedasyam A."/>
            <person name="Maumus F."/>
            <person name="Tiley G.P."/>
            <person name="Fernandez-Pozo N."/>
            <person name="Barry K."/>
            <person name="Chen C."/>
            <person name="Wang M."/>
            <person name="Lipzen A."/>
            <person name="Daum C."/>
            <person name="Saski C.A."/>
            <person name="Payton A.C."/>
            <person name="Mcbreen J.C."/>
            <person name="Conrad R.E."/>
            <person name="Kollar L.M."/>
            <person name="Olsson S."/>
            <person name="Huttunen S."/>
            <person name="Landis J.B."/>
            <person name="Wickett N.J."/>
            <person name="Johnson M.G."/>
            <person name="Rensing S.A."/>
            <person name="Grimwood J."/>
            <person name="Schmutz J."/>
            <person name="Mcdaniel S.F."/>
        </authorList>
    </citation>
    <scope>NUCLEOTIDE SEQUENCE</scope>
    <source>
        <strain evidence="8">R40</strain>
    </source>
</reference>
<keyword evidence="3" id="KW-0934">Plastid</keyword>
<dbReference type="PANTHER" id="PTHR47926:SF347">
    <property type="entry name" value="PENTATRICOPEPTIDE REPEAT-CONTAINING PROTEIN"/>
    <property type="match status" value="1"/>
</dbReference>
<dbReference type="AlphaFoldDB" id="A0A8T0G9B3"/>
<dbReference type="Pfam" id="PF01535">
    <property type="entry name" value="PPR"/>
    <property type="match status" value="4"/>
</dbReference>
<evidence type="ECO:0000256" key="3">
    <source>
        <dbReference type="ARBA" id="ARBA00022640"/>
    </source>
</evidence>
<evidence type="ECO:0000256" key="4">
    <source>
        <dbReference type="ARBA" id="ARBA00022737"/>
    </source>
</evidence>
<feature type="repeat" description="PPR" evidence="6">
    <location>
        <begin position="337"/>
        <end position="371"/>
    </location>
</feature>
<evidence type="ECO:0000256" key="5">
    <source>
        <dbReference type="ARBA" id="ARBA00022946"/>
    </source>
</evidence>
<dbReference type="EMBL" id="CM026433">
    <property type="protein sequence ID" value="KAG0554589.1"/>
    <property type="molecule type" value="Genomic_DNA"/>
</dbReference>
<keyword evidence="5" id="KW-0809">Transit peptide</keyword>
<gene>
    <name evidence="8" type="ORF">KC19_12G102800</name>
</gene>
<evidence type="ECO:0000256" key="2">
    <source>
        <dbReference type="ARBA" id="ARBA00022528"/>
    </source>
</evidence>
<feature type="repeat" description="PPR" evidence="6">
    <location>
        <begin position="407"/>
        <end position="437"/>
    </location>
</feature>
<feature type="domain" description="DYW" evidence="7">
    <location>
        <begin position="855"/>
        <end position="947"/>
    </location>
</feature>
<feature type="repeat" description="PPR" evidence="6">
    <location>
        <begin position="205"/>
        <end position="235"/>
    </location>
</feature>
<dbReference type="GO" id="GO:0008270">
    <property type="term" value="F:zinc ion binding"/>
    <property type="evidence" value="ECO:0007669"/>
    <property type="project" value="InterPro"/>
</dbReference>
<keyword evidence="4" id="KW-0677">Repeat</keyword>
<evidence type="ECO:0000313" key="8">
    <source>
        <dbReference type="EMBL" id="KAG0554589.1"/>
    </source>
</evidence>
<dbReference type="Pfam" id="PF13041">
    <property type="entry name" value="PPR_2"/>
    <property type="match status" value="6"/>
</dbReference>
<proteinExistence type="predicted"/>
<dbReference type="GO" id="GO:0009451">
    <property type="term" value="P:RNA modification"/>
    <property type="evidence" value="ECO:0007669"/>
    <property type="project" value="InterPro"/>
</dbReference>
<organism evidence="8 9">
    <name type="scientific">Ceratodon purpureus</name>
    <name type="common">Fire moss</name>
    <name type="synonym">Dicranum purpureum</name>
    <dbReference type="NCBI Taxonomy" id="3225"/>
    <lineage>
        <taxon>Eukaryota</taxon>
        <taxon>Viridiplantae</taxon>
        <taxon>Streptophyta</taxon>
        <taxon>Embryophyta</taxon>
        <taxon>Bryophyta</taxon>
        <taxon>Bryophytina</taxon>
        <taxon>Bryopsida</taxon>
        <taxon>Dicranidae</taxon>
        <taxon>Pseudoditrichales</taxon>
        <taxon>Ditrichaceae</taxon>
        <taxon>Ceratodon</taxon>
    </lineage>
</organism>
<evidence type="ECO:0000313" key="9">
    <source>
        <dbReference type="Proteomes" id="UP000822688"/>
    </source>
</evidence>
<dbReference type="InterPro" id="IPR032867">
    <property type="entry name" value="DYW_dom"/>
</dbReference>
<feature type="repeat" description="PPR" evidence="6">
    <location>
        <begin position="711"/>
        <end position="745"/>
    </location>
</feature>
<dbReference type="InterPro" id="IPR046848">
    <property type="entry name" value="E_motif"/>
</dbReference>
<evidence type="ECO:0000256" key="1">
    <source>
        <dbReference type="ARBA" id="ARBA00004229"/>
    </source>
</evidence>
<dbReference type="GO" id="GO:0009507">
    <property type="term" value="C:chloroplast"/>
    <property type="evidence" value="ECO:0007669"/>
    <property type="project" value="UniProtKB-SubCell"/>
</dbReference>
<accession>A0A8T0G9B3</accession>
<dbReference type="Pfam" id="PF14432">
    <property type="entry name" value="DYW_deaminase"/>
    <property type="match status" value="1"/>
</dbReference>
<dbReference type="Pfam" id="PF20431">
    <property type="entry name" value="E_motif"/>
    <property type="match status" value="1"/>
</dbReference>
<evidence type="ECO:0000256" key="6">
    <source>
        <dbReference type="PROSITE-ProRule" id="PRU00708"/>
    </source>
</evidence>
<dbReference type="NCBIfam" id="TIGR00756">
    <property type="entry name" value="PPR"/>
    <property type="match status" value="9"/>
</dbReference>
<dbReference type="PANTHER" id="PTHR47926">
    <property type="entry name" value="PENTATRICOPEPTIDE REPEAT-CONTAINING PROTEIN"/>
    <property type="match status" value="1"/>
</dbReference>
<dbReference type="InterPro" id="IPR046849">
    <property type="entry name" value="E2_motif"/>
</dbReference>
<protein>
    <recommendedName>
        <fullName evidence="7">DYW domain-containing protein</fullName>
    </recommendedName>
</protein>
<dbReference type="Pfam" id="PF20430">
    <property type="entry name" value="Eplus_motif"/>
    <property type="match status" value="1"/>
</dbReference>
<name>A0A8T0G9B3_CERPU</name>
<feature type="repeat" description="PPR" evidence="6">
    <location>
        <begin position="104"/>
        <end position="134"/>
    </location>
</feature>
<comment type="subcellular location">
    <subcellularLocation>
        <location evidence="1">Plastid</location>
        <location evidence="1">Chloroplast</location>
    </subcellularLocation>
</comment>